<dbReference type="Pfam" id="PF04739">
    <property type="entry name" value="AMPKBI"/>
    <property type="match status" value="1"/>
</dbReference>
<dbReference type="Proteomes" id="UP001161247">
    <property type="component" value="Chromosome 5"/>
</dbReference>
<dbReference type="InterPro" id="IPR043554">
    <property type="entry name" value="KINB"/>
</dbReference>
<feature type="compositionally biased region" description="Gly residues" evidence="2">
    <location>
        <begin position="9"/>
        <end position="26"/>
    </location>
</feature>
<dbReference type="SMART" id="SM01010">
    <property type="entry name" value="AMPKBI"/>
    <property type="match status" value="1"/>
</dbReference>
<accession>A0AAV1DFB6</accession>
<dbReference type="SUPFAM" id="SSF81296">
    <property type="entry name" value="E set domains"/>
    <property type="match status" value="1"/>
</dbReference>
<dbReference type="SUPFAM" id="SSF160219">
    <property type="entry name" value="AMPKBI-like"/>
    <property type="match status" value="1"/>
</dbReference>
<dbReference type="InterPro" id="IPR037256">
    <property type="entry name" value="ASC_dom_sf"/>
</dbReference>
<dbReference type="Gene3D" id="6.20.250.60">
    <property type="match status" value="1"/>
</dbReference>
<feature type="region of interest" description="Disordered" evidence="2">
    <location>
        <begin position="1"/>
        <end position="44"/>
    </location>
</feature>
<gene>
    <name evidence="4" type="ORF">OLC1_LOCUS14676</name>
</gene>
<reference evidence="4" key="1">
    <citation type="submission" date="2023-03" db="EMBL/GenBank/DDBJ databases">
        <authorList>
            <person name="Julca I."/>
        </authorList>
    </citation>
    <scope>NUCLEOTIDE SEQUENCE</scope>
</reference>
<protein>
    <submittedName>
        <fullName evidence="4">OLC1v1005179C1</fullName>
    </submittedName>
</protein>
<dbReference type="InterPro" id="IPR014756">
    <property type="entry name" value="Ig_E-set"/>
</dbReference>
<keyword evidence="5" id="KW-1185">Reference proteome</keyword>
<dbReference type="InterPro" id="IPR032640">
    <property type="entry name" value="AMPK1_CBM"/>
</dbReference>
<dbReference type="InterPro" id="IPR006828">
    <property type="entry name" value="ASC_dom"/>
</dbReference>
<dbReference type="Gene3D" id="2.60.40.10">
    <property type="entry name" value="Immunoglobulins"/>
    <property type="match status" value="1"/>
</dbReference>
<dbReference type="PANTHER" id="PTHR46316">
    <property type="entry name" value="SNF1-RELATED PROTEIN KINASE REGULATORY SUBUNIT BETA-1"/>
    <property type="match status" value="1"/>
</dbReference>
<dbReference type="InterPro" id="IPR013783">
    <property type="entry name" value="Ig-like_fold"/>
</dbReference>
<proteinExistence type="inferred from homology"/>
<comment type="similarity">
    <text evidence="1">Belongs to the 5'-AMP-activated protein kinase beta subunit family.</text>
</comment>
<dbReference type="CDD" id="cd02859">
    <property type="entry name" value="E_set_AMPKbeta_like_N"/>
    <property type="match status" value="1"/>
</dbReference>
<dbReference type="EMBL" id="OX459122">
    <property type="protein sequence ID" value="CAI9106111.1"/>
    <property type="molecule type" value="Genomic_DNA"/>
</dbReference>
<dbReference type="GO" id="GO:0009507">
    <property type="term" value="C:chloroplast"/>
    <property type="evidence" value="ECO:0007669"/>
    <property type="project" value="UniProtKB-ARBA"/>
</dbReference>
<evidence type="ECO:0000259" key="3">
    <source>
        <dbReference type="SMART" id="SM01010"/>
    </source>
</evidence>
<evidence type="ECO:0000256" key="2">
    <source>
        <dbReference type="SAM" id="MobiDB-lite"/>
    </source>
</evidence>
<evidence type="ECO:0000313" key="5">
    <source>
        <dbReference type="Proteomes" id="UP001161247"/>
    </source>
</evidence>
<dbReference type="PANTHER" id="PTHR46316:SF9">
    <property type="entry name" value="SNF1-RELATED PROTEIN KINASE REGULATORY SUBUNIT BETA-1"/>
    <property type="match status" value="1"/>
</dbReference>
<sequence>MGNASARENGGGSSGAGGGGGGGDGMQGTEVLSNGGANPAPQPHALTVRVGSADLMMNSPPRSPRRFDAAPLMFNPQVPAVPLRGDNPPFFHQMQRDEIPEAGGQQFERGIPTLITWSHGGNDVAVEGSWDNWSSRKRLQRSGKDHAILLVLPSGIYRYKFIVDGHVRYIQDLPCEADHMGQVCNILDVQDFIPENCEGVKEFETPQSPDSSYSHTLLGDEDFAKDPLVVPPQLQLTVLDTERIDGVASSSSPQRPQHVVLDHLFIEKGWASESVLALGLTHRFEQKYVTVVLYKPFKR</sequence>
<organism evidence="4 5">
    <name type="scientific">Oldenlandia corymbosa var. corymbosa</name>
    <dbReference type="NCBI Taxonomy" id="529605"/>
    <lineage>
        <taxon>Eukaryota</taxon>
        <taxon>Viridiplantae</taxon>
        <taxon>Streptophyta</taxon>
        <taxon>Embryophyta</taxon>
        <taxon>Tracheophyta</taxon>
        <taxon>Spermatophyta</taxon>
        <taxon>Magnoliopsida</taxon>
        <taxon>eudicotyledons</taxon>
        <taxon>Gunneridae</taxon>
        <taxon>Pentapetalae</taxon>
        <taxon>asterids</taxon>
        <taxon>lamiids</taxon>
        <taxon>Gentianales</taxon>
        <taxon>Rubiaceae</taxon>
        <taxon>Rubioideae</taxon>
        <taxon>Spermacoceae</taxon>
        <taxon>Hedyotis-Oldenlandia complex</taxon>
        <taxon>Oldenlandia</taxon>
    </lineage>
</organism>
<name>A0AAV1DFB6_OLDCO</name>
<evidence type="ECO:0000313" key="4">
    <source>
        <dbReference type="EMBL" id="CAI9106111.1"/>
    </source>
</evidence>
<dbReference type="AlphaFoldDB" id="A0AAV1DFB6"/>
<evidence type="ECO:0000256" key="1">
    <source>
        <dbReference type="ARBA" id="ARBA00010926"/>
    </source>
</evidence>
<dbReference type="Pfam" id="PF16561">
    <property type="entry name" value="AMPK1_CBM"/>
    <property type="match status" value="1"/>
</dbReference>
<feature type="domain" description="Association with the SNF1 complex (ASC)" evidence="3">
    <location>
        <begin position="206"/>
        <end position="297"/>
    </location>
</feature>